<evidence type="ECO:0000256" key="5">
    <source>
        <dbReference type="ARBA" id="ARBA00022989"/>
    </source>
</evidence>
<gene>
    <name evidence="9" type="ORF">WCD41_02570</name>
</gene>
<comment type="subcellular location">
    <subcellularLocation>
        <location evidence="1">Membrane</location>
        <topology evidence="1">Multi-pass membrane protein</topology>
    </subcellularLocation>
</comment>
<evidence type="ECO:0000256" key="2">
    <source>
        <dbReference type="ARBA" id="ARBA00006175"/>
    </source>
</evidence>
<dbReference type="PANTHER" id="PTHR43829:SF9">
    <property type="entry name" value="AQUAPORIN-9"/>
    <property type="match status" value="1"/>
</dbReference>
<keyword evidence="5 8" id="KW-1133">Transmembrane helix</keyword>
<organism evidence="9 10">
    <name type="scientific">Actinomycetospora aeridis</name>
    <dbReference type="NCBI Taxonomy" id="3129231"/>
    <lineage>
        <taxon>Bacteria</taxon>
        <taxon>Bacillati</taxon>
        <taxon>Actinomycetota</taxon>
        <taxon>Actinomycetes</taxon>
        <taxon>Pseudonocardiales</taxon>
        <taxon>Pseudonocardiaceae</taxon>
        <taxon>Actinomycetospora</taxon>
    </lineage>
</organism>
<comment type="similarity">
    <text evidence="2 7">Belongs to the MIP/aquaporin (TC 1.A.8) family.</text>
</comment>
<dbReference type="SUPFAM" id="SSF81338">
    <property type="entry name" value="Aquaporin-like"/>
    <property type="match status" value="1"/>
</dbReference>
<sequence length="240" mass="24532">MGAGSIILSEFLGTMVLLLFGCGVVANVLLTRTNADGDTASWVLITFGWGFGVFAGASIADASGGAINPAVTLASAINGGTPWGQVPFYLIGQFLGAFVGAALAWLVYKLQFDANEDNSGTLNIFSTNPPIKKPAWNMVTEIIGTFALVLFLLVNPYGSSPAIYGAAAAVVMGIGQALGGPTGYAINPARDLGPRIAYAVLPIRGKGRPDWGYSWVPVVGPLIGAVLAALVAFVAPVSAG</sequence>
<evidence type="ECO:0000256" key="8">
    <source>
        <dbReference type="SAM" id="Phobius"/>
    </source>
</evidence>
<evidence type="ECO:0000313" key="9">
    <source>
        <dbReference type="EMBL" id="MEJ2885318.1"/>
    </source>
</evidence>
<dbReference type="EMBL" id="JBBEGL010000001">
    <property type="protein sequence ID" value="MEJ2885318.1"/>
    <property type="molecule type" value="Genomic_DNA"/>
</dbReference>
<dbReference type="PRINTS" id="PR00783">
    <property type="entry name" value="MINTRINSICP"/>
</dbReference>
<dbReference type="InterPro" id="IPR050363">
    <property type="entry name" value="MIP/Aquaporin"/>
</dbReference>
<dbReference type="Proteomes" id="UP001370100">
    <property type="component" value="Unassembled WGS sequence"/>
</dbReference>
<keyword evidence="10" id="KW-1185">Reference proteome</keyword>
<comment type="caution">
    <text evidence="9">The sequence shown here is derived from an EMBL/GenBank/DDBJ whole genome shotgun (WGS) entry which is preliminary data.</text>
</comment>
<evidence type="ECO:0000313" key="10">
    <source>
        <dbReference type="Proteomes" id="UP001370100"/>
    </source>
</evidence>
<dbReference type="InterPro" id="IPR023271">
    <property type="entry name" value="Aquaporin-like"/>
</dbReference>
<proteinExistence type="inferred from homology"/>
<name>A0ABU8MYW2_9PSEU</name>
<keyword evidence="3 7" id="KW-0813">Transport</keyword>
<protein>
    <submittedName>
        <fullName evidence="9">MIP/aquaporin family protein</fullName>
    </submittedName>
</protein>
<reference evidence="9 10" key="1">
    <citation type="submission" date="2024-03" db="EMBL/GenBank/DDBJ databases">
        <title>Actinomycetospora sp. OC33-EN06, a novel actinomycete isolated from wild orchid (Aerides multiflora).</title>
        <authorList>
            <person name="Suriyachadkun C."/>
        </authorList>
    </citation>
    <scope>NUCLEOTIDE SEQUENCE [LARGE SCALE GENOMIC DNA]</scope>
    <source>
        <strain evidence="9 10">OC33-EN06</strain>
    </source>
</reference>
<dbReference type="Gene3D" id="1.20.1080.10">
    <property type="entry name" value="Glycerol uptake facilitator protein"/>
    <property type="match status" value="1"/>
</dbReference>
<dbReference type="Pfam" id="PF00230">
    <property type="entry name" value="MIP"/>
    <property type="match status" value="1"/>
</dbReference>
<evidence type="ECO:0000256" key="7">
    <source>
        <dbReference type="RuleBase" id="RU000477"/>
    </source>
</evidence>
<dbReference type="PANTHER" id="PTHR43829">
    <property type="entry name" value="AQUAPORIN OR AQUAGLYCEROPORIN RELATED"/>
    <property type="match status" value="1"/>
</dbReference>
<dbReference type="PROSITE" id="PS00221">
    <property type="entry name" value="MIP"/>
    <property type="match status" value="1"/>
</dbReference>
<dbReference type="InterPro" id="IPR022357">
    <property type="entry name" value="MIP_CS"/>
</dbReference>
<feature type="transmembrane region" description="Helical" evidence="8">
    <location>
        <begin position="42"/>
        <end position="60"/>
    </location>
</feature>
<feature type="transmembrane region" description="Helical" evidence="8">
    <location>
        <begin position="6"/>
        <end position="30"/>
    </location>
</feature>
<evidence type="ECO:0000256" key="3">
    <source>
        <dbReference type="ARBA" id="ARBA00022448"/>
    </source>
</evidence>
<keyword evidence="4 7" id="KW-0812">Transmembrane</keyword>
<evidence type="ECO:0000256" key="1">
    <source>
        <dbReference type="ARBA" id="ARBA00004141"/>
    </source>
</evidence>
<feature type="transmembrane region" description="Helical" evidence="8">
    <location>
        <begin position="163"/>
        <end position="186"/>
    </location>
</feature>
<evidence type="ECO:0000256" key="6">
    <source>
        <dbReference type="ARBA" id="ARBA00023136"/>
    </source>
</evidence>
<feature type="transmembrane region" description="Helical" evidence="8">
    <location>
        <begin position="213"/>
        <end position="235"/>
    </location>
</feature>
<feature type="transmembrane region" description="Helical" evidence="8">
    <location>
        <begin position="135"/>
        <end position="157"/>
    </location>
</feature>
<feature type="transmembrane region" description="Helical" evidence="8">
    <location>
        <begin position="88"/>
        <end position="108"/>
    </location>
</feature>
<accession>A0ABU8MYW2</accession>
<keyword evidence="6 8" id="KW-0472">Membrane</keyword>
<dbReference type="InterPro" id="IPR000425">
    <property type="entry name" value="MIP"/>
</dbReference>
<dbReference type="RefSeq" id="WP_337711807.1">
    <property type="nucleotide sequence ID" value="NZ_JBBEGL010000001.1"/>
</dbReference>
<evidence type="ECO:0000256" key="4">
    <source>
        <dbReference type="ARBA" id="ARBA00022692"/>
    </source>
</evidence>